<dbReference type="EMBL" id="JBHTEB010000001">
    <property type="protein sequence ID" value="MFD0312998.1"/>
    <property type="molecule type" value="Genomic_DNA"/>
</dbReference>
<accession>A0ABW2W0D3</accession>
<evidence type="ECO:0000313" key="2">
    <source>
        <dbReference type="Proteomes" id="UP001597023"/>
    </source>
</evidence>
<comment type="caution">
    <text evidence="1">The sequence shown here is derived from an EMBL/GenBank/DDBJ whole genome shotgun (WGS) entry which is preliminary data.</text>
</comment>
<reference evidence="2" key="1">
    <citation type="journal article" date="2019" name="Int. J. Syst. Evol. Microbiol.">
        <title>The Global Catalogue of Microorganisms (GCM) 10K type strain sequencing project: providing services to taxonomists for standard genome sequencing and annotation.</title>
        <authorList>
            <consortium name="The Broad Institute Genomics Platform"/>
            <consortium name="The Broad Institute Genome Sequencing Center for Infectious Disease"/>
            <person name="Wu L."/>
            <person name="Ma J."/>
        </authorList>
    </citation>
    <scope>NUCLEOTIDE SEQUENCE [LARGE SCALE GENOMIC DNA]</scope>
    <source>
        <strain evidence="2">CGMCC 4.7400</strain>
    </source>
</reference>
<sequence>MRIGLALRALHHDENALATELFHVSQRHGTDHDIHYLARDLAGWSQRHVREIADFGPRYGVTLDPAPATEPTLTGRLREKSSELVGRRGEAALLVLRDLRKVYTEASGVSVDWEMLAQAAQAVRDTDLLALSQRCHPDTLRQLRWANARIKESAPQILVS</sequence>
<dbReference type="RefSeq" id="WP_381604572.1">
    <property type="nucleotide sequence ID" value="NZ_JBHTEB010000001.1"/>
</dbReference>
<name>A0ABW2W0D3_9ACTN</name>
<protein>
    <submittedName>
        <fullName evidence="1">Uncharacterized protein</fullName>
    </submittedName>
</protein>
<proteinExistence type="predicted"/>
<keyword evidence="2" id="KW-1185">Reference proteome</keyword>
<evidence type="ECO:0000313" key="1">
    <source>
        <dbReference type="EMBL" id="MFD0312998.1"/>
    </source>
</evidence>
<organism evidence="1 2">
    <name type="scientific">Streptomyces flavalbus</name>
    <dbReference type="NCBI Taxonomy" id="2665155"/>
    <lineage>
        <taxon>Bacteria</taxon>
        <taxon>Bacillati</taxon>
        <taxon>Actinomycetota</taxon>
        <taxon>Actinomycetes</taxon>
        <taxon>Kitasatosporales</taxon>
        <taxon>Streptomycetaceae</taxon>
        <taxon>Streptomyces</taxon>
    </lineage>
</organism>
<gene>
    <name evidence="1" type="ORF">ACFQZ6_01870</name>
</gene>
<dbReference type="Proteomes" id="UP001597023">
    <property type="component" value="Unassembled WGS sequence"/>
</dbReference>